<reference evidence="2" key="1">
    <citation type="submission" date="2021-09" db="EMBL/GenBank/DDBJ databases">
        <title>Genome analysis of Fictibacillus sp. KIGAM418 isolated from marine sediment.</title>
        <authorList>
            <person name="Seo M.-J."/>
            <person name="Cho E.-S."/>
            <person name="Hwang C.Y."/>
        </authorList>
    </citation>
    <scope>NUCLEOTIDE SEQUENCE</scope>
    <source>
        <strain evidence="2">KIGAM418</strain>
    </source>
</reference>
<dbReference type="AlphaFoldDB" id="A0A9X1XAP1"/>
<protein>
    <submittedName>
        <fullName evidence="2">Histidine phosphatase family protein</fullName>
    </submittedName>
</protein>
<dbReference type="CDD" id="cd07067">
    <property type="entry name" value="HP_PGM_like"/>
    <property type="match status" value="1"/>
</dbReference>
<evidence type="ECO:0000256" key="1">
    <source>
        <dbReference type="PIRSR" id="PIRSR613078-2"/>
    </source>
</evidence>
<dbReference type="Proteomes" id="UP001139011">
    <property type="component" value="Unassembled WGS sequence"/>
</dbReference>
<dbReference type="PANTHER" id="PTHR48100">
    <property type="entry name" value="BROAD-SPECIFICITY PHOSPHATASE YOR283W-RELATED"/>
    <property type="match status" value="1"/>
</dbReference>
<dbReference type="InterPro" id="IPR050275">
    <property type="entry name" value="PGM_Phosphatase"/>
</dbReference>
<accession>A0A9X1XAP1</accession>
<comment type="caution">
    <text evidence="2">The sequence shown here is derived from an EMBL/GenBank/DDBJ whole genome shotgun (WGS) entry which is preliminary data.</text>
</comment>
<keyword evidence="3" id="KW-1185">Reference proteome</keyword>
<sequence length="177" mass="20123">MQILLIRHGESEDDFLDEDYTGSIDLPLTSRGVEQVERMAQRVCAEFPPDLILSSTLIRARQAADLLSKTTGCSVTYIDNLKEKQEDESKTDFRLRGEKVLSSIRELGKDINRVAVVTHGGMITQIIEGFLELPQFNSVWFHSDNTGIHLLEYTRNGQLIRFTNCTAHLKNNEQLIE</sequence>
<evidence type="ECO:0000313" key="3">
    <source>
        <dbReference type="Proteomes" id="UP001139011"/>
    </source>
</evidence>
<dbReference type="SMART" id="SM00855">
    <property type="entry name" value="PGAM"/>
    <property type="match status" value="1"/>
</dbReference>
<name>A0A9X1XAP1_9BACL</name>
<dbReference type="GO" id="GO:0005737">
    <property type="term" value="C:cytoplasm"/>
    <property type="evidence" value="ECO:0007669"/>
    <property type="project" value="TreeGrafter"/>
</dbReference>
<dbReference type="InterPro" id="IPR013078">
    <property type="entry name" value="His_Pase_superF_clade-1"/>
</dbReference>
<proteinExistence type="predicted"/>
<dbReference type="RefSeq" id="WP_248252016.1">
    <property type="nucleotide sequence ID" value="NZ_JAIWJX010000002.1"/>
</dbReference>
<dbReference type="Pfam" id="PF00300">
    <property type="entry name" value="His_Phos_1"/>
    <property type="match status" value="2"/>
</dbReference>
<dbReference type="GO" id="GO:0016791">
    <property type="term" value="F:phosphatase activity"/>
    <property type="evidence" value="ECO:0007669"/>
    <property type="project" value="TreeGrafter"/>
</dbReference>
<dbReference type="SUPFAM" id="SSF53254">
    <property type="entry name" value="Phosphoglycerate mutase-like"/>
    <property type="match status" value="1"/>
</dbReference>
<evidence type="ECO:0000313" key="2">
    <source>
        <dbReference type="EMBL" id="MCK6256325.1"/>
    </source>
</evidence>
<feature type="binding site" evidence="1">
    <location>
        <position position="59"/>
    </location>
    <ligand>
        <name>substrate</name>
    </ligand>
</feature>
<gene>
    <name evidence="2" type="ORF">LCY76_06920</name>
</gene>
<organism evidence="2 3">
    <name type="scientific">Fictibacillus marinisediminis</name>
    <dbReference type="NCBI Taxonomy" id="2878389"/>
    <lineage>
        <taxon>Bacteria</taxon>
        <taxon>Bacillati</taxon>
        <taxon>Bacillota</taxon>
        <taxon>Bacilli</taxon>
        <taxon>Bacillales</taxon>
        <taxon>Fictibacillaceae</taxon>
        <taxon>Fictibacillus</taxon>
    </lineage>
</organism>
<dbReference type="Gene3D" id="3.40.50.1240">
    <property type="entry name" value="Phosphoglycerate mutase-like"/>
    <property type="match status" value="2"/>
</dbReference>
<feature type="binding site" evidence="1">
    <location>
        <begin position="21"/>
        <end position="22"/>
    </location>
    <ligand>
        <name>substrate</name>
    </ligand>
</feature>
<dbReference type="PANTHER" id="PTHR48100:SF59">
    <property type="entry name" value="ADENOSYLCOBALAMIN_ALPHA-RIBAZOLE PHOSPHATASE"/>
    <property type="match status" value="1"/>
</dbReference>
<dbReference type="InterPro" id="IPR029033">
    <property type="entry name" value="His_PPase_superfam"/>
</dbReference>
<dbReference type="EMBL" id="JAIWJX010000002">
    <property type="protein sequence ID" value="MCK6256325.1"/>
    <property type="molecule type" value="Genomic_DNA"/>
</dbReference>